<keyword evidence="2" id="KW-0378">Hydrolase</keyword>
<evidence type="ECO:0000313" key="6">
    <source>
        <dbReference type="Proteomes" id="UP000608154"/>
    </source>
</evidence>
<dbReference type="PANTHER" id="PTHR11066:SF34">
    <property type="entry name" value="ACYL-COENZYME A THIOESTERASE 8"/>
    <property type="match status" value="1"/>
</dbReference>
<reference evidence="5" key="2">
    <citation type="submission" date="2020-09" db="EMBL/GenBank/DDBJ databases">
        <authorList>
            <person name="Sun Q."/>
            <person name="Zhou Y."/>
        </authorList>
    </citation>
    <scope>NUCLEOTIDE SEQUENCE</scope>
    <source>
        <strain evidence="5">CGMCC 1.15095</strain>
    </source>
</reference>
<dbReference type="SUPFAM" id="SSF54637">
    <property type="entry name" value="Thioesterase/thiol ester dehydrase-isomerase"/>
    <property type="match status" value="2"/>
</dbReference>
<dbReference type="Gene3D" id="2.40.160.210">
    <property type="entry name" value="Acyl-CoA thioesterase, double hotdog domain"/>
    <property type="match status" value="1"/>
</dbReference>
<accession>A0A916X4W7</accession>
<comment type="similarity">
    <text evidence="1">Belongs to the C/M/P thioester hydrolase family.</text>
</comment>
<evidence type="ECO:0000259" key="4">
    <source>
        <dbReference type="Pfam" id="PF20789"/>
    </source>
</evidence>
<dbReference type="InterPro" id="IPR003703">
    <property type="entry name" value="Acyl_CoA_thio"/>
</dbReference>
<protein>
    <submittedName>
        <fullName evidence="5">Acyl-CoA thioesterase II</fullName>
    </submittedName>
</protein>
<gene>
    <name evidence="5" type="primary">tesB</name>
    <name evidence="5" type="ORF">GCM10011494_22450</name>
</gene>
<dbReference type="Pfam" id="PF13622">
    <property type="entry name" value="4HBT_3"/>
    <property type="match status" value="1"/>
</dbReference>
<dbReference type="GO" id="GO:0009062">
    <property type="term" value="P:fatty acid catabolic process"/>
    <property type="evidence" value="ECO:0007669"/>
    <property type="project" value="TreeGrafter"/>
</dbReference>
<dbReference type="RefSeq" id="WP_188771546.1">
    <property type="nucleotide sequence ID" value="NZ_BMHK01000013.1"/>
</dbReference>
<name>A0A916X4W7_9SPHN</name>
<feature type="domain" description="Acyl-CoA thioesterase-like C-terminal" evidence="4">
    <location>
        <begin position="176"/>
        <end position="301"/>
    </location>
</feature>
<dbReference type="GO" id="GO:0006637">
    <property type="term" value="P:acyl-CoA metabolic process"/>
    <property type="evidence" value="ECO:0007669"/>
    <property type="project" value="InterPro"/>
</dbReference>
<dbReference type="InterPro" id="IPR042171">
    <property type="entry name" value="Acyl-CoA_hotdog"/>
</dbReference>
<keyword evidence="6" id="KW-1185">Reference proteome</keyword>
<dbReference type="Pfam" id="PF20789">
    <property type="entry name" value="4HBT_3C"/>
    <property type="match status" value="1"/>
</dbReference>
<dbReference type="InterPro" id="IPR049449">
    <property type="entry name" value="TesB_ACOT8-like_N"/>
</dbReference>
<dbReference type="CDD" id="cd03445">
    <property type="entry name" value="Thioesterase_II_repeat2"/>
    <property type="match status" value="1"/>
</dbReference>
<comment type="caution">
    <text evidence="5">The sequence shown here is derived from an EMBL/GenBank/DDBJ whole genome shotgun (WGS) entry which is preliminary data.</text>
</comment>
<proteinExistence type="inferred from homology"/>
<dbReference type="EMBL" id="BMHK01000013">
    <property type="protein sequence ID" value="GGC03480.1"/>
    <property type="molecule type" value="Genomic_DNA"/>
</dbReference>
<dbReference type="Proteomes" id="UP000608154">
    <property type="component" value="Unassembled WGS sequence"/>
</dbReference>
<evidence type="ECO:0000259" key="3">
    <source>
        <dbReference type="Pfam" id="PF13622"/>
    </source>
</evidence>
<dbReference type="CDD" id="cd03444">
    <property type="entry name" value="Thioesterase_II_repeat1"/>
    <property type="match status" value="1"/>
</dbReference>
<dbReference type="InterPro" id="IPR029069">
    <property type="entry name" value="HotDog_dom_sf"/>
</dbReference>
<reference evidence="5" key="1">
    <citation type="journal article" date="2014" name="Int. J. Syst. Evol. Microbiol.">
        <title>Complete genome sequence of Corynebacterium casei LMG S-19264T (=DSM 44701T), isolated from a smear-ripened cheese.</title>
        <authorList>
            <consortium name="US DOE Joint Genome Institute (JGI-PGF)"/>
            <person name="Walter F."/>
            <person name="Albersmeier A."/>
            <person name="Kalinowski J."/>
            <person name="Ruckert C."/>
        </authorList>
    </citation>
    <scope>NUCLEOTIDE SEQUENCE</scope>
    <source>
        <strain evidence="5">CGMCC 1.15095</strain>
    </source>
</reference>
<dbReference type="GO" id="GO:0047617">
    <property type="term" value="F:fatty acyl-CoA hydrolase activity"/>
    <property type="evidence" value="ECO:0007669"/>
    <property type="project" value="InterPro"/>
</dbReference>
<organism evidence="5 6">
    <name type="scientific">Novosphingobium endophyticum</name>
    <dbReference type="NCBI Taxonomy" id="1955250"/>
    <lineage>
        <taxon>Bacteria</taxon>
        <taxon>Pseudomonadati</taxon>
        <taxon>Pseudomonadota</taxon>
        <taxon>Alphaproteobacteria</taxon>
        <taxon>Sphingomonadales</taxon>
        <taxon>Sphingomonadaceae</taxon>
        <taxon>Novosphingobium</taxon>
    </lineage>
</organism>
<evidence type="ECO:0000256" key="1">
    <source>
        <dbReference type="ARBA" id="ARBA00006538"/>
    </source>
</evidence>
<sequence length="307" mass="33870">MDRSIDKWPAPDGALDETDFVREPAASILNLAEGSGPDIFVAGSGSTNHLGTVFGGRLLAQSLCAAVRTIEDMPLTSLHAYFIAPGHTGRPLEYRVTRLRDSRRFANRQVTAHQEGRLVFMLLCQFHAPEDSFAHQAAPMPAVPPPESLVPVQHYVRYHQAELNAAAVHNFAGALPVELRPVAPDTYFKSRPQEPMRDFWFRLPSADALADPRLHQCLLAFASDYWLAGVSAVPHEFPTNSRALLISSLDHALWFHGPARSDQWLLHHTKSPSAGEGVGFATGQIFDRTGRLVASTAQECLLRRLEN</sequence>
<evidence type="ECO:0000256" key="2">
    <source>
        <dbReference type="ARBA" id="ARBA00022801"/>
    </source>
</evidence>
<dbReference type="PANTHER" id="PTHR11066">
    <property type="entry name" value="ACYL-COA THIOESTERASE"/>
    <property type="match status" value="1"/>
</dbReference>
<dbReference type="InterPro" id="IPR049450">
    <property type="entry name" value="ACOT8-like_C"/>
</dbReference>
<dbReference type="AlphaFoldDB" id="A0A916X4W7"/>
<evidence type="ECO:0000313" key="5">
    <source>
        <dbReference type="EMBL" id="GGC03480.1"/>
    </source>
</evidence>
<feature type="domain" description="Acyl-CoA thioesterase-like N-terminal HotDog" evidence="3">
    <location>
        <begin position="48"/>
        <end position="126"/>
    </location>
</feature>